<comment type="caution">
    <text evidence="2">The sequence shown here is derived from an EMBL/GenBank/DDBJ whole genome shotgun (WGS) entry which is preliminary data.</text>
</comment>
<organism evidence="2 3">
    <name type="scientific">Sodalis ligni</name>
    <dbReference type="NCBI Taxonomy" id="2697027"/>
    <lineage>
        <taxon>Bacteria</taxon>
        <taxon>Pseudomonadati</taxon>
        <taxon>Pseudomonadota</taxon>
        <taxon>Gammaproteobacteria</taxon>
        <taxon>Enterobacterales</taxon>
        <taxon>Bruguierivoracaceae</taxon>
        <taxon>Sodalis</taxon>
    </lineage>
</organism>
<protein>
    <recommendedName>
        <fullName evidence="1">DUF6036 domain-containing protein</fullName>
    </recommendedName>
</protein>
<keyword evidence="3" id="KW-1185">Reference proteome</keyword>
<sequence length="197" mass="21920">MFTDTPFANAIFTMFSNIKIKLCLRGFTAPGSCKAYIFGGCAMHLHTNIRISSDLDSQMDFCRSMKEKAIGLIESISPVDFLDNKHGPSLLVYDSHFNPALAPMHEDYDINAIGIETNTPSPLWVYLISKCDLAISKLGRFGDMDQEDIYALFRAGLSIDEFRTKAMEAADYAVGQSGLPSKIEYAISMYKELMGEL</sequence>
<dbReference type="AlphaFoldDB" id="A0A4V2Q2Z7"/>
<gene>
    <name evidence="2" type="ORF">EZJ58_2884</name>
</gene>
<dbReference type="Pfam" id="PF19502">
    <property type="entry name" value="DUF6036"/>
    <property type="match status" value="1"/>
</dbReference>
<dbReference type="InterPro" id="IPR045792">
    <property type="entry name" value="DUF6036"/>
</dbReference>
<proteinExistence type="predicted"/>
<dbReference type="RefSeq" id="WP_132923511.1">
    <property type="nucleotide sequence ID" value="NZ_SJOI01000001.1"/>
</dbReference>
<accession>A0A4V2Q2Z7</accession>
<evidence type="ECO:0000259" key="1">
    <source>
        <dbReference type="Pfam" id="PF19502"/>
    </source>
</evidence>
<name>A0A4V2Q2Z7_9GAMM</name>
<evidence type="ECO:0000313" key="3">
    <source>
        <dbReference type="Proteomes" id="UP000294555"/>
    </source>
</evidence>
<reference evidence="2 3" key="1">
    <citation type="submission" date="2019-02" db="EMBL/GenBank/DDBJ databases">
        <title>Investigation of anaerobic lignin degradation for improved lignocellulosic biofuels.</title>
        <authorList>
            <person name="Deangelis K."/>
        </authorList>
    </citation>
    <scope>NUCLEOTIDE SEQUENCE [LARGE SCALE GENOMIC DNA]</scope>
    <source>
        <strain evidence="2 3">159R</strain>
    </source>
</reference>
<dbReference type="EMBL" id="SJOI01000001">
    <property type="protein sequence ID" value="TCL04748.1"/>
    <property type="molecule type" value="Genomic_DNA"/>
</dbReference>
<dbReference type="OrthoDB" id="5865827at2"/>
<dbReference type="Proteomes" id="UP000294555">
    <property type="component" value="Unassembled WGS sequence"/>
</dbReference>
<feature type="domain" description="DUF6036" evidence="1">
    <location>
        <begin position="36"/>
        <end position="172"/>
    </location>
</feature>
<evidence type="ECO:0000313" key="2">
    <source>
        <dbReference type="EMBL" id="TCL04748.1"/>
    </source>
</evidence>